<dbReference type="Gene3D" id="2.60.40.740">
    <property type="match status" value="1"/>
</dbReference>
<proteinExistence type="predicted"/>
<comment type="subcellular location">
    <subcellularLocation>
        <location evidence="1">Secreted</location>
        <location evidence="1">Cell wall</location>
    </subcellularLocation>
</comment>
<dbReference type="Proteomes" id="UP000002941">
    <property type="component" value="Unassembled WGS sequence"/>
</dbReference>
<dbReference type="eggNOG" id="COG1473">
    <property type="taxonomic scope" value="Bacteria"/>
</dbReference>
<evidence type="ECO:0000313" key="10">
    <source>
        <dbReference type="Proteomes" id="UP000002941"/>
    </source>
</evidence>
<gene>
    <name evidence="9" type="ORF">HMPREF1318_1986</name>
</gene>
<dbReference type="SUPFAM" id="SSF49401">
    <property type="entry name" value="Bacterial adhesins"/>
    <property type="match status" value="2"/>
</dbReference>
<sequence>MSFLSRVRAPGRSAIASAIVAMLVLAASWVGLTYSTAQAAINENIKVSDLSLIPSNGNGVEDPTYNKTKVNDILKLKFTWDATTADPKSGQSFQIGLPSQFSNRENLTEPMTVTHNGADHKIGECVMDAQNITCTFNDTLDTLRGQGFNGLSGKGSALVVASEATEESTASINANGQVTAVPIPGGRITENRGLNYTPETLRKWAYDVTATSKQMDWEITFGPSQLKDALAAAGTPITLDGQTRSTITFTDELSPGQAYLQDLTKWRLNIGSSSTRDDVYGQVTDAAGTDQDTSQGDFDFNVAIDGNRATLTVTGPFAADTNYNIYYSSTPTSDSGTVQPGLEYKNHAQLKGTDQDSSWSVYYTRSFTIDVELAPGFGGFNIAKLLAGSGAPKVPAGTTFDVGIDYTLPGGATVDTYQGWTAPGTVNDTRTGGHTTLKVTSGDTTTYPGTFPTGTVLTLSEDTSTASTTPERTTWGAPEFTVGDQAGPTFAIADQKSTAVTLKNTSEETVVPTGKFSIAKTVSGDGDFANSNFAFTYTCNDPAATTGTLNVPGDGTAVTSPELPEGTSCTITEDTASAAQAGYSLTPALSASSVTIPAGDVVAVTATNTYSRDTGTFSVVKKAVESEGAQPEPADLLTQKEFTFTYTCDDASATTGTVKAKGDGTAVLSNVQLPVGTSCTITEDEAGAQVPGYTLTAPEAQTVKIEAKDQVVEASFTNTYTAPKPTPEPTPEPSTTPTP</sequence>
<comment type="caution">
    <text evidence="9">The sequence shown here is derived from an EMBL/GenBank/DDBJ whole genome shotgun (WGS) entry which is preliminary data.</text>
</comment>
<keyword evidence="4" id="KW-0732">Signal</keyword>
<feature type="domain" description="DUF5979" evidence="7">
    <location>
        <begin position="619"/>
        <end position="721"/>
    </location>
</feature>
<organism evidence="9 10">
    <name type="scientific">Actinomyces massiliensis F0489</name>
    <dbReference type="NCBI Taxonomy" id="1125718"/>
    <lineage>
        <taxon>Bacteria</taxon>
        <taxon>Bacillati</taxon>
        <taxon>Actinomycetota</taxon>
        <taxon>Actinomycetes</taxon>
        <taxon>Actinomycetales</taxon>
        <taxon>Actinomycetaceae</taxon>
        <taxon>Actinomyces</taxon>
    </lineage>
</organism>
<evidence type="ECO:0000256" key="1">
    <source>
        <dbReference type="ARBA" id="ARBA00004191"/>
    </source>
</evidence>
<dbReference type="EMBL" id="AKFT01000095">
    <property type="protein sequence ID" value="EJF45644.1"/>
    <property type="molecule type" value="Genomic_DNA"/>
</dbReference>
<dbReference type="InterPro" id="IPR008966">
    <property type="entry name" value="Adhesion_dom_sf"/>
</dbReference>
<evidence type="ECO:0000256" key="6">
    <source>
        <dbReference type="SAM" id="MobiDB-lite"/>
    </source>
</evidence>
<protein>
    <submittedName>
        <fullName evidence="9">Uncharacterized protein</fullName>
    </submittedName>
</protein>
<accession>J0NF50</accession>
<keyword evidence="3" id="KW-0964">Secreted</keyword>
<feature type="compositionally biased region" description="Pro residues" evidence="6">
    <location>
        <begin position="724"/>
        <end position="739"/>
    </location>
</feature>
<dbReference type="Gene3D" id="2.60.40.1140">
    <property type="entry name" value="Collagen-binding surface protein Cna, B-type domain"/>
    <property type="match status" value="1"/>
</dbReference>
<dbReference type="InterPro" id="IPR011252">
    <property type="entry name" value="Fibrogen-bd_dom1"/>
</dbReference>
<dbReference type="GO" id="GO:0007155">
    <property type="term" value="P:cell adhesion"/>
    <property type="evidence" value="ECO:0007669"/>
    <property type="project" value="InterPro"/>
</dbReference>
<evidence type="ECO:0000256" key="2">
    <source>
        <dbReference type="ARBA" id="ARBA00022512"/>
    </source>
</evidence>
<feature type="domain" description="DUF5979" evidence="7">
    <location>
        <begin position="516"/>
        <end position="611"/>
    </location>
</feature>
<dbReference type="Gene3D" id="2.60.40.1280">
    <property type="match status" value="1"/>
</dbReference>
<name>J0NF50_9ACTO</name>
<feature type="non-terminal residue" evidence="9">
    <location>
        <position position="739"/>
    </location>
</feature>
<dbReference type="InterPro" id="IPR046022">
    <property type="entry name" value="DUF5979"/>
</dbReference>
<evidence type="ECO:0000256" key="5">
    <source>
        <dbReference type="ARBA" id="ARBA00023088"/>
    </source>
</evidence>
<keyword evidence="5" id="KW-0572">Peptidoglycan-anchor</keyword>
<evidence type="ECO:0000259" key="7">
    <source>
        <dbReference type="Pfam" id="PF19407"/>
    </source>
</evidence>
<dbReference type="AlphaFoldDB" id="J0NF50"/>
<dbReference type="Pfam" id="PF25548">
    <property type="entry name" value="DUF7926"/>
    <property type="match status" value="1"/>
</dbReference>
<feature type="domain" description="DUF7926" evidence="8">
    <location>
        <begin position="198"/>
        <end position="376"/>
    </location>
</feature>
<feature type="region of interest" description="Disordered" evidence="6">
    <location>
        <begin position="716"/>
        <end position="739"/>
    </location>
</feature>
<evidence type="ECO:0000313" key="9">
    <source>
        <dbReference type="EMBL" id="EJF45644.1"/>
    </source>
</evidence>
<dbReference type="Pfam" id="PF19407">
    <property type="entry name" value="DUF5979"/>
    <property type="match status" value="2"/>
</dbReference>
<keyword evidence="10" id="KW-1185">Reference proteome</keyword>
<evidence type="ECO:0000259" key="8">
    <source>
        <dbReference type="Pfam" id="PF25548"/>
    </source>
</evidence>
<reference evidence="9 10" key="1">
    <citation type="submission" date="2012-05" db="EMBL/GenBank/DDBJ databases">
        <authorList>
            <person name="Harkins D.M."/>
            <person name="Madupu R."/>
            <person name="Durkin A.S."/>
            <person name="Torralba M."/>
            <person name="Methe B."/>
            <person name="Sutton G.G."/>
            <person name="Nelson K.E."/>
        </authorList>
    </citation>
    <scope>NUCLEOTIDE SEQUENCE [LARGE SCALE GENOMIC DNA]</scope>
    <source>
        <strain evidence="9 10">F0489</strain>
    </source>
</reference>
<evidence type="ECO:0000256" key="3">
    <source>
        <dbReference type="ARBA" id="ARBA00022525"/>
    </source>
</evidence>
<dbReference type="InterPro" id="IPR057686">
    <property type="entry name" value="DUF7926"/>
</dbReference>
<evidence type="ECO:0000256" key="4">
    <source>
        <dbReference type="ARBA" id="ARBA00022729"/>
    </source>
</evidence>
<keyword evidence="2" id="KW-0134">Cell wall</keyword>
<dbReference type="RefSeq" id="WP_008731198.1">
    <property type="nucleotide sequence ID" value="NZ_AKFT01000095.1"/>
</dbReference>